<dbReference type="InterPro" id="IPR020806">
    <property type="entry name" value="PKS_PP-bd"/>
</dbReference>
<keyword evidence="1" id="KW-0596">Phosphopantetheine</keyword>
<comment type="caution">
    <text evidence="7">The sequence shown here is derived from an EMBL/GenBank/DDBJ whole genome shotgun (WGS) entry which is preliminary data.</text>
</comment>
<dbReference type="Proteomes" id="UP000477722">
    <property type="component" value="Unassembled WGS sequence"/>
</dbReference>
<proteinExistence type="predicted"/>
<accession>A0A6G4X7Y4</accession>
<dbReference type="GO" id="GO:0004312">
    <property type="term" value="F:fatty acid synthase activity"/>
    <property type="evidence" value="ECO:0007669"/>
    <property type="project" value="TreeGrafter"/>
</dbReference>
<dbReference type="InterPro" id="IPR036736">
    <property type="entry name" value="ACP-like_sf"/>
</dbReference>
<evidence type="ECO:0000313" key="7">
    <source>
        <dbReference type="EMBL" id="NGO72960.1"/>
    </source>
</evidence>
<dbReference type="Pfam" id="PF00550">
    <property type="entry name" value="PP-binding"/>
    <property type="match status" value="1"/>
</dbReference>
<sequence length="187" mass="19712">GADGDAGAGGDGPGALRRELAGLAESERFGTLLALVRTHVAAVLRYRSAEEVGPDRPFKELGFDSIAAVELRNRLRAATGVRLPATAAFDHPTPSLLTRFVLSEVLPGESAAEHPAAARLDELDAALAVLPAEDPRRTGLLSRLRALLWKHESAPEEEQPAHGPAEGDLTAATADEMFALIDRELGA</sequence>
<dbReference type="SUPFAM" id="SSF47336">
    <property type="entry name" value="ACP-like"/>
    <property type="match status" value="1"/>
</dbReference>
<dbReference type="FunFam" id="1.10.1200.10:FF:000007">
    <property type="entry name" value="Probable polyketide synthase pks17"/>
    <property type="match status" value="1"/>
</dbReference>
<dbReference type="RefSeq" id="WP_241266221.1">
    <property type="nucleotide sequence ID" value="NZ_JAAKZZ010000581.1"/>
</dbReference>
<dbReference type="PROSITE" id="PS00012">
    <property type="entry name" value="PHOSPHOPANTETHEINE"/>
    <property type="match status" value="1"/>
</dbReference>
<keyword evidence="8" id="KW-1185">Reference proteome</keyword>
<dbReference type="InterPro" id="IPR050091">
    <property type="entry name" value="PKS_NRPS_Biosynth_Enz"/>
</dbReference>
<evidence type="ECO:0000256" key="2">
    <source>
        <dbReference type="ARBA" id="ARBA00022553"/>
    </source>
</evidence>
<feature type="region of interest" description="Disordered" evidence="5">
    <location>
        <begin position="152"/>
        <end position="173"/>
    </location>
</feature>
<dbReference type="AlphaFoldDB" id="A0A6G4X7Y4"/>
<keyword evidence="2" id="KW-0597">Phosphoprotein</keyword>
<dbReference type="InterPro" id="IPR006162">
    <property type="entry name" value="Ppantetheine_attach_site"/>
</dbReference>
<dbReference type="InterPro" id="IPR009081">
    <property type="entry name" value="PP-bd_ACP"/>
</dbReference>
<dbReference type="SMART" id="SM01294">
    <property type="entry name" value="PKS_PP_betabranch"/>
    <property type="match status" value="1"/>
</dbReference>
<dbReference type="GO" id="GO:0006633">
    <property type="term" value="P:fatty acid biosynthetic process"/>
    <property type="evidence" value="ECO:0007669"/>
    <property type="project" value="TreeGrafter"/>
</dbReference>
<dbReference type="SMART" id="SM00823">
    <property type="entry name" value="PKS_PP"/>
    <property type="match status" value="1"/>
</dbReference>
<dbReference type="EMBL" id="JAAKZZ010000581">
    <property type="protein sequence ID" value="NGO72960.1"/>
    <property type="molecule type" value="Genomic_DNA"/>
</dbReference>
<name>A0A6G4X7Y4_9ACTN</name>
<evidence type="ECO:0000256" key="5">
    <source>
        <dbReference type="SAM" id="MobiDB-lite"/>
    </source>
</evidence>
<feature type="non-terminal residue" evidence="7">
    <location>
        <position position="1"/>
    </location>
</feature>
<dbReference type="GO" id="GO:0017000">
    <property type="term" value="P:antibiotic biosynthetic process"/>
    <property type="evidence" value="ECO:0007669"/>
    <property type="project" value="UniProtKB-ARBA"/>
</dbReference>
<organism evidence="7 8">
    <name type="scientific">Streptomyces boncukensis</name>
    <dbReference type="NCBI Taxonomy" id="2711219"/>
    <lineage>
        <taxon>Bacteria</taxon>
        <taxon>Bacillati</taxon>
        <taxon>Actinomycetota</taxon>
        <taxon>Actinomycetes</taxon>
        <taxon>Kitasatosporales</taxon>
        <taxon>Streptomycetaceae</taxon>
        <taxon>Streptomyces</taxon>
    </lineage>
</organism>
<evidence type="ECO:0000256" key="3">
    <source>
        <dbReference type="ARBA" id="ARBA00022679"/>
    </source>
</evidence>
<dbReference type="GO" id="GO:0031177">
    <property type="term" value="F:phosphopantetheine binding"/>
    <property type="evidence" value="ECO:0007669"/>
    <property type="project" value="InterPro"/>
</dbReference>
<protein>
    <submittedName>
        <fullName evidence="7">Beta-ketoacyl synthase</fullName>
    </submittedName>
</protein>
<keyword evidence="3" id="KW-0808">Transferase</keyword>
<keyword evidence="4" id="KW-0511">Multifunctional enzyme</keyword>
<dbReference type="Gene3D" id="1.10.1200.10">
    <property type="entry name" value="ACP-like"/>
    <property type="match status" value="1"/>
</dbReference>
<reference evidence="7 8" key="1">
    <citation type="submission" date="2020-02" db="EMBL/GenBank/DDBJ databases">
        <title>Whole-genome analyses of novel actinobacteria.</title>
        <authorList>
            <person name="Sahin N."/>
            <person name="Tatar D."/>
        </authorList>
    </citation>
    <scope>NUCLEOTIDE SEQUENCE [LARGE SCALE GENOMIC DNA]</scope>
    <source>
        <strain evidence="7 8">SB3404</strain>
    </source>
</reference>
<dbReference type="PANTHER" id="PTHR43775">
    <property type="entry name" value="FATTY ACID SYNTHASE"/>
    <property type="match status" value="1"/>
</dbReference>
<feature type="domain" description="Carrier" evidence="6">
    <location>
        <begin position="30"/>
        <end position="105"/>
    </location>
</feature>
<evidence type="ECO:0000256" key="1">
    <source>
        <dbReference type="ARBA" id="ARBA00022450"/>
    </source>
</evidence>
<evidence type="ECO:0000313" key="8">
    <source>
        <dbReference type="Proteomes" id="UP000477722"/>
    </source>
</evidence>
<evidence type="ECO:0000256" key="4">
    <source>
        <dbReference type="ARBA" id="ARBA00023268"/>
    </source>
</evidence>
<dbReference type="PROSITE" id="PS50075">
    <property type="entry name" value="CARRIER"/>
    <property type="match status" value="1"/>
</dbReference>
<gene>
    <name evidence="7" type="ORF">G5C65_32400</name>
</gene>
<dbReference type="PANTHER" id="PTHR43775:SF51">
    <property type="entry name" value="INACTIVE PHENOLPHTHIOCEROL SYNTHESIS POLYKETIDE SYNTHASE TYPE I PKS1-RELATED"/>
    <property type="match status" value="1"/>
</dbReference>
<evidence type="ECO:0000259" key="6">
    <source>
        <dbReference type="PROSITE" id="PS50075"/>
    </source>
</evidence>